<accession>T1AVS5</accession>
<dbReference type="InterPro" id="IPR006047">
    <property type="entry name" value="GH13_cat_dom"/>
</dbReference>
<dbReference type="InterPro" id="IPR017853">
    <property type="entry name" value="GH"/>
</dbReference>
<dbReference type="GO" id="GO:0009313">
    <property type="term" value="P:oligosaccharide catabolic process"/>
    <property type="evidence" value="ECO:0007669"/>
    <property type="project" value="TreeGrafter"/>
</dbReference>
<feature type="region of interest" description="Disordered" evidence="1">
    <location>
        <begin position="52"/>
        <end position="72"/>
    </location>
</feature>
<reference evidence="3" key="1">
    <citation type="submission" date="2013-08" db="EMBL/GenBank/DDBJ databases">
        <authorList>
            <person name="Mendez C."/>
            <person name="Richter M."/>
            <person name="Ferrer M."/>
            <person name="Sanchez J."/>
        </authorList>
    </citation>
    <scope>NUCLEOTIDE SEQUENCE</scope>
</reference>
<feature type="domain" description="Glycosyl hydrolase family 13 catalytic" evidence="2">
    <location>
        <begin position="1"/>
        <end position="42"/>
    </location>
</feature>
<sequence length="72" mass="8023">MADFERLVKAAHADGIKVILDMVINHTSDQNPWFNRRAESGQSLPRLVLLGSAAHRSRREEPMGRSRVAQAG</sequence>
<dbReference type="PANTHER" id="PTHR10357:SF179">
    <property type="entry name" value="NEUTRAL AND BASIC AMINO ACID TRANSPORT PROTEIN RBAT"/>
    <property type="match status" value="1"/>
</dbReference>
<gene>
    <name evidence="3" type="ORF">B1B_06610</name>
</gene>
<organism evidence="3">
    <name type="scientific">mine drainage metagenome</name>
    <dbReference type="NCBI Taxonomy" id="410659"/>
    <lineage>
        <taxon>unclassified sequences</taxon>
        <taxon>metagenomes</taxon>
        <taxon>ecological metagenomes</taxon>
    </lineage>
</organism>
<proteinExistence type="predicted"/>
<evidence type="ECO:0000313" key="3">
    <source>
        <dbReference type="EMBL" id="EQD64716.1"/>
    </source>
</evidence>
<dbReference type="Pfam" id="PF00128">
    <property type="entry name" value="Alpha-amylase"/>
    <property type="match status" value="1"/>
</dbReference>
<name>T1AVS5_9ZZZZ</name>
<dbReference type="EMBL" id="AUZY01004184">
    <property type="protein sequence ID" value="EQD64716.1"/>
    <property type="molecule type" value="Genomic_DNA"/>
</dbReference>
<evidence type="ECO:0000256" key="1">
    <source>
        <dbReference type="SAM" id="MobiDB-lite"/>
    </source>
</evidence>
<dbReference type="EC" id="3.2.1.-" evidence="3"/>
<evidence type="ECO:0000259" key="2">
    <source>
        <dbReference type="Pfam" id="PF00128"/>
    </source>
</evidence>
<protein>
    <submittedName>
        <fullName evidence="3">Glycosyl hydrolase, family 13, catalytic region domain protein</fullName>
        <ecNumber evidence="3">3.2.1.-</ecNumber>
    </submittedName>
</protein>
<keyword evidence="3" id="KW-0326">Glycosidase</keyword>
<dbReference type="GO" id="GO:0004556">
    <property type="term" value="F:alpha-amylase activity"/>
    <property type="evidence" value="ECO:0007669"/>
    <property type="project" value="TreeGrafter"/>
</dbReference>
<dbReference type="Gene3D" id="3.20.20.80">
    <property type="entry name" value="Glycosidases"/>
    <property type="match status" value="1"/>
</dbReference>
<dbReference type="SUPFAM" id="SSF51445">
    <property type="entry name" value="(Trans)glycosidases"/>
    <property type="match status" value="1"/>
</dbReference>
<dbReference type="PANTHER" id="PTHR10357">
    <property type="entry name" value="ALPHA-AMYLASE FAMILY MEMBER"/>
    <property type="match status" value="1"/>
</dbReference>
<reference evidence="3" key="2">
    <citation type="journal article" date="2014" name="ISME J.">
        <title>Microbial stratification in low pH oxic and suboxic macroscopic growths along an acid mine drainage.</title>
        <authorList>
            <person name="Mendez-Garcia C."/>
            <person name="Mesa V."/>
            <person name="Sprenger R.R."/>
            <person name="Richter M."/>
            <person name="Diez M.S."/>
            <person name="Solano J."/>
            <person name="Bargiela R."/>
            <person name="Golyshina O.V."/>
            <person name="Manteca A."/>
            <person name="Ramos J.L."/>
            <person name="Gallego J.R."/>
            <person name="Llorente I."/>
            <person name="Martins Dos Santos V.A."/>
            <person name="Jensen O.N."/>
            <person name="Pelaez A.I."/>
            <person name="Sanchez J."/>
            <person name="Ferrer M."/>
        </authorList>
    </citation>
    <scope>NUCLEOTIDE SEQUENCE</scope>
</reference>
<dbReference type="AlphaFoldDB" id="T1AVS5"/>
<comment type="caution">
    <text evidence="3">The sequence shown here is derived from an EMBL/GenBank/DDBJ whole genome shotgun (WGS) entry which is preliminary data.</text>
</comment>
<keyword evidence="3" id="KW-0378">Hydrolase</keyword>